<gene>
    <name evidence="1" type="ORF">U9M48_026374</name>
</gene>
<organism evidence="1 2">
    <name type="scientific">Paspalum notatum var. saurae</name>
    <dbReference type="NCBI Taxonomy" id="547442"/>
    <lineage>
        <taxon>Eukaryota</taxon>
        <taxon>Viridiplantae</taxon>
        <taxon>Streptophyta</taxon>
        <taxon>Embryophyta</taxon>
        <taxon>Tracheophyta</taxon>
        <taxon>Spermatophyta</taxon>
        <taxon>Magnoliopsida</taxon>
        <taxon>Liliopsida</taxon>
        <taxon>Poales</taxon>
        <taxon>Poaceae</taxon>
        <taxon>PACMAD clade</taxon>
        <taxon>Panicoideae</taxon>
        <taxon>Andropogonodae</taxon>
        <taxon>Paspaleae</taxon>
        <taxon>Paspalinae</taxon>
        <taxon>Paspalum</taxon>
    </lineage>
</organism>
<sequence>MAPRRLRPVLPPPLPLPPPPPALLGFIMSVPPPEVYYSKGAGTSFVRVPSRNPHLDAAVAAPDFYLEDFTANNPRPGYEWILHGCDGRPPPHLRHEEVAVYDPIGRNAVFLRPPDVLSHAIDLPHVFEALFSFRRIMGAVFDSRTGEWAALPTLENDSFSRNTRWYVCRPVRLLAVQQQGIQCQKQQQGILMTSWSQSHVPERTLVLDTNTMEWTLIQVPFPAKESYYVADMAEHGGPCLVAKSSR</sequence>
<accession>A0AAQ3TWE0</accession>
<proteinExistence type="predicted"/>
<reference evidence="1 2" key="1">
    <citation type="submission" date="2024-02" db="EMBL/GenBank/DDBJ databases">
        <title>High-quality chromosome-scale genome assembly of Pensacola bahiagrass (Paspalum notatum Flugge var. saurae).</title>
        <authorList>
            <person name="Vega J.M."/>
            <person name="Podio M."/>
            <person name="Orjuela J."/>
            <person name="Siena L.A."/>
            <person name="Pessino S.C."/>
            <person name="Combes M.C."/>
            <person name="Mariac C."/>
            <person name="Albertini E."/>
            <person name="Pupilli F."/>
            <person name="Ortiz J.P.A."/>
            <person name="Leblanc O."/>
        </authorList>
    </citation>
    <scope>NUCLEOTIDE SEQUENCE [LARGE SCALE GENOMIC DNA]</scope>
    <source>
        <strain evidence="1">R1</strain>
        <tissue evidence="1">Leaf</tissue>
    </source>
</reference>
<keyword evidence="2" id="KW-1185">Reference proteome</keyword>
<name>A0AAQ3TWE0_PASNO</name>
<dbReference type="PANTHER" id="PTHR33207">
    <property type="entry name" value="F-BOX DOMAIN CONTAINING PROTEIN-RELATED"/>
    <property type="match status" value="1"/>
</dbReference>
<evidence type="ECO:0000313" key="2">
    <source>
        <dbReference type="Proteomes" id="UP001341281"/>
    </source>
</evidence>
<dbReference type="AlphaFoldDB" id="A0AAQ3TWE0"/>
<dbReference type="Proteomes" id="UP001341281">
    <property type="component" value="Chromosome 06"/>
</dbReference>
<protein>
    <submittedName>
        <fullName evidence="1">Uncharacterized protein</fullName>
    </submittedName>
</protein>
<dbReference type="EMBL" id="CP144750">
    <property type="protein sequence ID" value="WVZ78710.1"/>
    <property type="molecule type" value="Genomic_DNA"/>
</dbReference>
<evidence type="ECO:0000313" key="1">
    <source>
        <dbReference type="EMBL" id="WVZ78710.1"/>
    </source>
</evidence>